<accession>A0ACC2FWJ8</accession>
<evidence type="ECO:0000313" key="2">
    <source>
        <dbReference type="Proteomes" id="UP001157502"/>
    </source>
</evidence>
<keyword evidence="2" id="KW-1185">Reference proteome</keyword>
<reference evidence="1" key="1">
    <citation type="submission" date="2021-05" db="EMBL/GenBank/DDBJ databases">
        <authorList>
            <person name="Pan Q."/>
            <person name="Jouanno E."/>
            <person name="Zahm M."/>
            <person name="Klopp C."/>
            <person name="Cabau C."/>
            <person name="Louis A."/>
            <person name="Berthelot C."/>
            <person name="Parey E."/>
            <person name="Roest Crollius H."/>
            <person name="Montfort J."/>
            <person name="Robinson-Rechavi M."/>
            <person name="Bouchez O."/>
            <person name="Lampietro C."/>
            <person name="Lopez Roques C."/>
            <person name="Donnadieu C."/>
            <person name="Postlethwait J."/>
            <person name="Bobe J."/>
            <person name="Dillon D."/>
            <person name="Chandos A."/>
            <person name="von Hippel F."/>
            <person name="Guiguen Y."/>
        </authorList>
    </citation>
    <scope>NUCLEOTIDE SEQUENCE</scope>
    <source>
        <strain evidence="1">YG-Jan2019</strain>
    </source>
</reference>
<comment type="caution">
    <text evidence="1">The sequence shown here is derived from an EMBL/GenBank/DDBJ whole genome shotgun (WGS) entry which is preliminary data.</text>
</comment>
<protein>
    <submittedName>
        <fullName evidence="1">Uncharacterized protein</fullName>
    </submittedName>
</protein>
<dbReference type="Proteomes" id="UP001157502">
    <property type="component" value="Chromosome 21"/>
</dbReference>
<sequence length="285" mass="31512">MDSIEVDEAAYLGAVDYPRSSTWTEILTINGGPLRFKIDTGASVIAIPETQFKQDRYGGHSAACRPLLGPANQPLDVKGKVHAVKKIEEEVFIVKDLTIPLLGLPAIRRLQMIPQINSVDDAEKHFSSTYPERISQLIDGVDDRAEHDDRLHRVLQKFREAGLTLNEKCQFAMSEIHFLGHVINSQGIRADPGKIKAIMEMPEPKEVADVHHFMGMVNFVGKNLITADALSRAPLPAAASEGEQDLERECNAYLDSIVESLPSTPTKMEQIKSAQASDETCQRLS</sequence>
<gene>
    <name evidence="1" type="ORF">DPEC_G00246690</name>
</gene>
<dbReference type="EMBL" id="CM055748">
    <property type="protein sequence ID" value="KAJ7995641.1"/>
    <property type="molecule type" value="Genomic_DNA"/>
</dbReference>
<name>A0ACC2FWJ8_DALPE</name>
<evidence type="ECO:0000313" key="1">
    <source>
        <dbReference type="EMBL" id="KAJ7995641.1"/>
    </source>
</evidence>
<proteinExistence type="predicted"/>
<organism evidence="1 2">
    <name type="scientific">Dallia pectoralis</name>
    <name type="common">Alaska blackfish</name>
    <dbReference type="NCBI Taxonomy" id="75939"/>
    <lineage>
        <taxon>Eukaryota</taxon>
        <taxon>Metazoa</taxon>
        <taxon>Chordata</taxon>
        <taxon>Craniata</taxon>
        <taxon>Vertebrata</taxon>
        <taxon>Euteleostomi</taxon>
        <taxon>Actinopterygii</taxon>
        <taxon>Neopterygii</taxon>
        <taxon>Teleostei</taxon>
        <taxon>Protacanthopterygii</taxon>
        <taxon>Esociformes</taxon>
        <taxon>Umbridae</taxon>
        <taxon>Dallia</taxon>
    </lineage>
</organism>